<dbReference type="InterPro" id="IPR001128">
    <property type="entry name" value="Cyt_P450"/>
</dbReference>
<keyword evidence="4 8" id="KW-0479">Metal-binding</keyword>
<evidence type="ECO:0000313" key="11">
    <source>
        <dbReference type="Proteomes" id="UP000191518"/>
    </source>
</evidence>
<dbReference type="Proteomes" id="UP000191518">
    <property type="component" value="Unassembled WGS sequence"/>
</dbReference>
<dbReference type="PROSITE" id="PS00086">
    <property type="entry name" value="CYTOCHROME_P450"/>
    <property type="match status" value="1"/>
</dbReference>
<evidence type="ECO:0000256" key="2">
    <source>
        <dbReference type="ARBA" id="ARBA00010617"/>
    </source>
</evidence>
<evidence type="ECO:0000256" key="4">
    <source>
        <dbReference type="ARBA" id="ARBA00022723"/>
    </source>
</evidence>
<dbReference type="PANTHER" id="PTHR24305:SF230">
    <property type="entry name" value="P450, PUTATIVE (EUROFUNG)-RELATED"/>
    <property type="match status" value="1"/>
</dbReference>
<dbReference type="AlphaFoldDB" id="A0A1V6R7H5"/>
<dbReference type="InterPro" id="IPR036396">
    <property type="entry name" value="Cyt_P450_sf"/>
</dbReference>
<dbReference type="EMBL" id="MDYP01000084">
    <property type="protein sequence ID" value="OQD97273.1"/>
    <property type="molecule type" value="Genomic_DNA"/>
</dbReference>
<evidence type="ECO:0000313" key="10">
    <source>
        <dbReference type="EMBL" id="OQD97273.1"/>
    </source>
</evidence>
<feature type="binding site" description="axial binding residue" evidence="8">
    <location>
        <position position="435"/>
    </location>
    <ligand>
        <name>heme</name>
        <dbReference type="ChEBI" id="CHEBI:30413"/>
    </ligand>
    <ligandPart>
        <name>Fe</name>
        <dbReference type="ChEBI" id="CHEBI:18248"/>
    </ligandPart>
</feature>
<dbReference type="PRINTS" id="PR00463">
    <property type="entry name" value="EP450I"/>
</dbReference>
<gene>
    <name evidence="10" type="ORF">PENVUL_c084G00606</name>
</gene>
<dbReference type="GO" id="GO:0004497">
    <property type="term" value="F:monooxygenase activity"/>
    <property type="evidence" value="ECO:0007669"/>
    <property type="project" value="UniProtKB-KW"/>
</dbReference>
<evidence type="ECO:0000256" key="9">
    <source>
        <dbReference type="RuleBase" id="RU000461"/>
    </source>
</evidence>
<keyword evidence="11" id="KW-1185">Reference proteome</keyword>
<dbReference type="GO" id="GO:0016705">
    <property type="term" value="F:oxidoreductase activity, acting on paired donors, with incorporation or reduction of molecular oxygen"/>
    <property type="evidence" value="ECO:0007669"/>
    <property type="project" value="InterPro"/>
</dbReference>
<protein>
    <recommendedName>
        <fullName evidence="12">Cytochrome P450 monooxygenase</fullName>
    </recommendedName>
</protein>
<keyword evidence="7 9" id="KW-0503">Monooxygenase</keyword>
<name>A0A1V6R7H5_9EURO</name>
<evidence type="ECO:0000256" key="3">
    <source>
        <dbReference type="ARBA" id="ARBA00022617"/>
    </source>
</evidence>
<evidence type="ECO:0000256" key="8">
    <source>
        <dbReference type="PIRSR" id="PIRSR602401-1"/>
    </source>
</evidence>
<keyword evidence="5 9" id="KW-0560">Oxidoreductase</keyword>
<accession>A0A1V6R7H5</accession>
<dbReference type="PANTHER" id="PTHR24305">
    <property type="entry name" value="CYTOCHROME P450"/>
    <property type="match status" value="1"/>
</dbReference>
<dbReference type="Gene3D" id="1.10.630.10">
    <property type="entry name" value="Cytochrome P450"/>
    <property type="match status" value="1"/>
</dbReference>
<keyword evidence="6 8" id="KW-0408">Iron</keyword>
<dbReference type="GO" id="GO:0043386">
    <property type="term" value="P:mycotoxin biosynthetic process"/>
    <property type="evidence" value="ECO:0007669"/>
    <property type="project" value="UniProtKB-ARBA"/>
</dbReference>
<dbReference type="InterPro" id="IPR017972">
    <property type="entry name" value="Cyt_P450_CS"/>
</dbReference>
<dbReference type="Pfam" id="PF00067">
    <property type="entry name" value="p450"/>
    <property type="match status" value="1"/>
</dbReference>
<proteinExistence type="inferred from homology"/>
<dbReference type="STRING" id="29845.A0A1V6R7H5"/>
<dbReference type="GO" id="GO:0005506">
    <property type="term" value="F:iron ion binding"/>
    <property type="evidence" value="ECO:0007669"/>
    <property type="project" value="InterPro"/>
</dbReference>
<comment type="caution">
    <text evidence="10">The sequence shown here is derived from an EMBL/GenBank/DDBJ whole genome shotgun (WGS) entry which is preliminary data.</text>
</comment>
<comment type="similarity">
    <text evidence="2 9">Belongs to the cytochrome P450 family.</text>
</comment>
<dbReference type="PRINTS" id="PR00385">
    <property type="entry name" value="P450"/>
</dbReference>
<dbReference type="SUPFAM" id="SSF48264">
    <property type="entry name" value="Cytochrome P450"/>
    <property type="match status" value="1"/>
</dbReference>
<reference evidence="11" key="1">
    <citation type="journal article" date="2017" name="Nat. Microbiol.">
        <title>Global analysis of biosynthetic gene clusters reveals vast potential of secondary metabolite production in Penicillium species.</title>
        <authorList>
            <person name="Nielsen J.C."/>
            <person name="Grijseels S."/>
            <person name="Prigent S."/>
            <person name="Ji B."/>
            <person name="Dainat J."/>
            <person name="Nielsen K.F."/>
            <person name="Frisvad J.C."/>
            <person name="Workman M."/>
            <person name="Nielsen J."/>
        </authorList>
    </citation>
    <scope>NUCLEOTIDE SEQUENCE [LARGE SCALE GENOMIC DNA]</scope>
    <source>
        <strain evidence="11">IBT 29486</strain>
    </source>
</reference>
<evidence type="ECO:0008006" key="12">
    <source>
        <dbReference type="Google" id="ProtNLM"/>
    </source>
</evidence>
<dbReference type="CDD" id="cd11058">
    <property type="entry name" value="CYP60B-like"/>
    <property type="match status" value="1"/>
</dbReference>
<sequence>MSTLLLLSLSLPLLYVFVTAFWNLYIHPLRHIPGPRPWIAFPILRHLSAVRGTLDSDLRGWHFRYGSAVRFGPDEASFITAEAWKDIYGSTRRQLPRVISSSSNTSDIINANDADHARYRKALAHAFSTKGVREQEPLVTAYIVKLIGRLKEVAESKLPTDMVRWYKLTTFDMIGDLAFGEHFGGLEKSEYHHWVATVTRFTRIIPWLKIMDAYPILFKIFLAVMPQSFWKAQADQAEYTKSTVRKRLHSSIAQDRPDFMDSMLRHRGEKDRLTKYELESNASVLVLAGSETPADLLSGVTYWLLKTPEALKRATGEVRSLMKTESEITFSNVESRLPYLLACINEGLRLYPSVPGELQRISPDTPIQISGYDIPPRTRVSVHQYAAYSSPTNFHDPDRFIPERWLPESKTNPSSPYFSDNREVFQPFSMGPRGCIGKILAYPLMRTVVARVLWNFDFELCEESRSWHIQKTFGLWDKPPLMCKLTQRQS</sequence>
<comment type="cofactor">
    <cofactor evidence="1 8">
        <name>heme</name>
        <dbReference type="ChEBI" id="CHEBI:30413"/>
    </cofactor>
</comment>
<evidence type="ECO:0000256" key="1">
    <source>
        <dbReference type="ARBA" id="ARBA00001971"/>
    </source>
</evidence>
<keyword evidence="3 8" id="KW-0349">Heme</keyword>
<dbReference type="InterPro" id="IPR002401">
    <property type="entry name" value="Cyt_P450_E_grp-I"/>
</dbReference>
<evidence type="ECO:0000256" key="6">
    <source>
        <dbReference type="ARBA" id="ARBA00023004"/>
    </source>
</evidence>
<evidence type="ECO:0000256" key="5">
    <source>
        <dbReference type="ARBA" id="ARBA00023002"/>
    </source>
</evidence>
<evidence type="ECO:0000256" key="7">
    <source>
        <dbReference type="ARBA" id="ARBA00023033"/>
    </source>
</evidence>
<dbReference type="GO" id="GO:0020037">
    <property type="term" value="F:heme binding"/>
    <property type="evidence" value="ECO:0007669"/>
    <property type="project" value="InterPro"/>
</dbReference>
<organism evidence="10 11">
    <name type="scientific">Penicillium vulpinum</name>
    <dbReference type="NCBI Taxonomy" id="29845"/>
    <lineage>
        <taxon>Eukaryota</taxon>
        <taxon>Fungi</taxon>
        <taxon>Dikarya</taxon>
        <taxon>Ascomycota</taxon>
        <taxon>Pezizomycotina</taxon>
        <taxon>Eurotiomycetes</taxon>
        <taxon>Eurotiomycetidae</taxon>
        <taxon>Eurotiales</taxon>
        <taxon>Aspergillaceae</taxon>
        <taxon>Penicillium</taxon>
    </lineage>
</organism>
<dbReference type="InterPro" id="IPR050121">
    <property type="entry name" value="Cytochrome_P450_monoxygenase"/>
</dbReference>